<dbReference type="Proteomes" id="UP001162992">
    <property type="component" value="Chromosome 11"/>
</dbReference>
<evidence type="ECO:0000313" key="1">
    <source>
        <dbReference type="EMBL" id="KAJ7539442.1"/>
    </source>
</evidence>
<protein>
    <submittedName>
        <fullName evidence="1">Uncharacterized protein</fullName>
    </submittedName>
</protein>
<reference evidence="2" key="1">
    <citation type="journal article" date="2024" name="Proc. Natl. Acad. Sci. U.S.A.">
        <title>Extraordinary preservation of gene collinearity over three hundred million years revealed in homosporous lycophytes.</title>
        <authorList>
            <person name="Li C."/>
            <person name="Wickell D."/>
            <person name="Kuo L.Y."/>
            <person name="Chen X."/>
            <person name="Nie B."/>
            <person name="Liao X."/>
            <person name="Peng D."/>
            <person name="Ji J."/>
            <person name="Jenkins J."/>
            <person name="Williams M."/>
            <person name="Shu S."/>
            <person name="Plott C."/>
            <person name="Barry K."/>
            <person name="Rajasekar S."/>
            <person name="Grimwood J."/>
            <person name="Han X."/>
            <person name="Sun S."/>
            <person name="Hou Z."/>
            <person name="He W."/>
            <person name="Dai G."/>
            <person name="Sun C."/>
            <person name="Schmutz J."/>
            <person name="Leebens-Mack J.H."/>
            <person name="Li F.W."/>
            <person name="Wang L."/>
        </authorList>
    </citation>
    <scope>NUCLEOTIDE SEQUENCE [LARGE SCALE GENOMIC DNA]</scope>
    <source>
        <strain evidence="2">cv. PW_Plant_1</strain>
    </source>
</reference>
<dbReference type="EMBL" id="CM055102">
    <property type="protein sequence ID" value="KAJ7539442.1"/>
    <property type="molecule type" value="Genomic_DNA"/>
</dbReference>
<organism evidence="1 2">
    <name type="scientific">Diphasiastrum complanatum</name>
    <name type="common">Issler's clubmoss</name>
    <name type="synonym">Lycopodium complanatum</name>
    <dbReference type="NCBI Taxonomy" id="34168"/>
    <lineage>
        <taxon>Eukaryota</taxon>
        <taxon>Viridiplantae</taxon>
        <taxon>Streptophyta</taxon>
        <taxon>Embryophyta</taxon>
        <taxon>Tracheophyta</taxon>
        <taxon>Lycopodiopsida</taxon>
        <taxon>Lycopodiales</taxon>
        <taxon>Lycopodiaceae</taxon>
        <taxon>Lycopodioideae</taxon>
        <taxon>Diphasiastrum</taxon>
    </lineage>
</organism>
<gene>
    <name evidence="1" type="ORF">O6H91_11G093000</name>
</gene>
<comment type="caution">
    <text evidence="1">The sequence shown here is derived from an EMBL/GenBank/DDBJ whole genome shotgun (WGS) entry which is preliminary data.</text>
</comment>
<accession>A0ACC2CBN7</accession>
<name>A0ACC2CBN7_DIPCM</name>
<evidence type="ECO:0000313" key="2">
    <source>
        <dbReference type="Proteomes" id="UP001162992"/>
    </source>
</evidence>
<sequence length="144" mass="15811">MPPAINTHSHIFTLLRALLGSTSLLQGQECAASFFSASPKCAFVRSLKAPRILEATHIPGFDPINKSHQPIRSRIVPASGVSHLGCATKMSSHENSEDLSKVEVYDFGPYKIHASEVFLATKHSFAFVNLKPVVPGHILFEFER</sequence>
<keyword evidence="2" id="KW-1185">Reference proteome</keyword>
<proteinExistence type="predicted"/>